<feature type="transmembrane region" description="Helical" evidence="8">
    <location>
        <begin position="151"/>
        <end position="169"/>
    </location>
</feature>
<evidence type="ECO:0000256" key="4">
    <source>
        <dbReference type="ARBA" id="ARBA00022692"/>
    </source>
</evidence>
<evidence type="ECO:0000256" key="1">
    <source>
        <dbReference type="ARBA" id="ARBA00004141"/>
    </source>
</evidence>
<dbReference type="GO" id="GO:0008519">
    <property type="term" value="F:ammonium channel activity"/>
    <property type="evidence" value="ECO:0007669"/>
    <property type="project" value="InterPro"/>
</dbReference>
<feature type="transmembrane region" description="Helical" evidence="8">
    <location>
        <begin position="338"/>
        <end position="355"/>
    </location>
</feature>
<feature type="transmembrane region" description="Helical" evidence="8">
    <location>
        <begin position="301"/>
        <end position="326"/>
    </location>
</feature>
<dbReference type="NCBIfam" id="TIGR00836">
    <property type="entry name" value="amt"/>
    <property type="match status" value="1"/>
</dbReference>
<dbReference type="GO" id="GO:0005886">
    <property type="term" value="C:plasma membrane"/>
    <property type="evidence" value="ECO:0007669"/>
    <property type="project" value="UniProtKB-SubCell"/>
</dbReference>
<keyword evidence="12" id="KW-1185">Reference proteome</keyword>
<feature type="transmembrane region" description="Helical" evidence="8">
    <location>
        <begin position="176"/>
        <end position="198"/>
    </location>
</feature>
<evidence type="ECO:0000256" key="9">
    <source>
        <dbReference type="SAM" id="MobiDB-lite"/>
    </source>
</evidence>
<organism evidence="11 12">
    <name type="scientific">Seminavis robusta</name>
    <dbReference type="NCBI Taxonomy" id="568900"/>
    <lineage>
        <taxon>Eukaryota</taxon>
        <taxon>Sar</taxon>
        <taxon>Stramenopiles</taxon>
        <taxon>Ochrophyta</taxon>
        <taxon>Bacillariophyta</taxon>
        <taxon>Bacillariophyceae</taxon>
        <taxon>Bacillariophycidae</taxon>
        <taxon>Naviculales</taxon>
        <taxon>Naviculaceae</taxon>
        <taxon>Seminavis</taxon>
    </lineage>
</organism>
<dbReference type="Proteomes" id="UP001153069">
    <property type="component" value="Unassembled WGS sequence"/>
</dbReference>
<evidence type="ECO:0000313" key="12">
    <source>
        <dbReference type="Proteomes" id="UP001153069"/>
    </source>
</evidence>
<evidence type="ECO:0000259" key="10">
    <source>
        <dbReference type="Pfam" id="PF00909"/>
    </source>
</evidence>
<comment type="similarity">
    <text evidence="2 8">Belongs to the ammonia transporter channel (TC 1.A.11.2) family.</text>
</comment>
<feature type="transmembrane region" description="Helical" evidence="8">
    <location>
        <begin position="99"/>
        <end position="121"/>
    </location>
</feature>
<evidence type="ECO:0000313" key="11">
    <source>
        <dbReference type="EMBL" id="CAB9506988.1"/>
    </source>
</evidence>
<comment type="caution">
    <text evidence="8">Lacks conserved residue(s) required for the propagation of feature annotation.</text>
</comment>
<dbReference type="AlphaFoldDB" id="A0A9N8DPY4"/>
<dbReference type="SUPFAM" id="SSF111352">
    <property type="entry name" value="Ammonium transporter"/>
    <property type="match status" value="1"/>
</dbReference>
<sequence>MSIRTGHSEATFNPHILIVDPTKEQYQRRPIGLLFNPRIPSLAISISRSTSQLAETASLAAGVDTFYLIFAGALVYFMQTGFAMLCAGSIRAKNVKNVILWNLLDSCGGGLAFWAVGYAFAYGGDNDGTSKTFIGNSGFFLANGEVEFHNWFFQFAFACALSSIVAGTIAERTQMLAYLFYSVFLVGFCYPVVAHAFWSPRGIFSAGAAEPLWGSGAIDLAGSGPVHMTGGVCALVAAIILGPRRGRFHDLDGNPLEEPHDFPPHSVALQFLGTFCLWFGWYGFNPGSTLYISSNQFGEVAALVAVNTTLSACAGAVSAMFTSTFFDWRKTGVATYDLGYTMNGCLTGLVAVTAGCATVEPWAGVAIGVMAGWLYLAASKLLIMLRIDDAVDAIPVHMVGGAWGVIATGLFTNANRLQAAFGTSEHIGWFYSWGRGSGDFTLLGIQLLAVLFIFAWTGVIMGAFFFMLNLFGMLRIDPLEEEVGMDISRHKGSAYDINNAPEAAVDALNLSRSGHGPRTSGASKTVSGAMKDDSANPDATATAAAKVNEECDA</sequence>
<evidence type="ECO:0000256" key="8">
    <source>
        <dbReference type="RuleBase" id="RU362002"/>
    </source>
</evidence>
<protein>
    <recommendedName>
        <fullName evidence="8">Ammonium transporter</fullName>
    </recommendedName>
</protein>
<keyword evidence="7 8" id="KW-0924">Ammonia transport</keyword>
<dbReference type="InterPro" id="IPR029020">
    <property type="entry name" value="Ammonium/urea_transptr"/>
</dbReference>
<name>A0A9N8DPY4_9STRA</name>
<feature type="transmembrane region" description="Helical" evidence="8">
    <location>
        <begin position="361"/>
        <end position="378"/>
    </location>
</feature>
<dbReference type="Gene3D" id="1.10.3430.10">
    <property type="entry name" value="Ammonium transporter AmtB like domains"/>
    <property type="match status" value="1"/>
</dbReference>
<evidence type="ECO:0000256" key="3">
    <source>
        <dbReference type="ARBA" id="ARBA00022448"/>
    </source>
</evidence>
<keyword evidence="6 8" id="KW-0472">Membrane</keyword>
<dbReference type="GO" id="GO:0097272">
    <property type="term" value="P:ammonium homeostasis"/>
    <property type="evidence" value="ECO:0007669"/>
    <property type="project" value="TreeGrafter"/>
</dbReference>
<dbReference type="PANTHER" id="PTHR11730:SF6">
    <property type="entry name" value="AMMONIUM TRANSPORTER"/>
    <property type="match status" value="1"/>
</dbReference>
<dbReference type="PANTHER" id="PTHR11730">
    <property type="entry name" value="AMMONIUM TRANSPORTER"/>
    <property type="match status" value="1"/>
</dbReference>
<feature type="domain" description="Ammonium transporter AmtB-like" evidence="10">
    <location>
        <begin position="68"/>
        <end position="495"/>
    </location>
</feature>
<evidence type="ECO:0000256" key="2">
    <source>
        <dbReference type="ARBA" id="ARBA00005887"/>
    </source>
</evidence>
<feature type="transmembrane region" description="Helical" evidence="8">
    <location>
        <begin position="66"/>
        <end position="87"/>
    </location>
</feature>
<dbReference type="InterPro" id="IPR024041">
    <property type="entry name" value="NH4_transpt_AmtB-like_dom"/>
</dbReference>
<evidence type="ECO:0000256" key="7">
    <source>
        <dbReference type="ARBA" id="ARBA00023177"/>
    </source>
</evidence>
<dbReference type="FunFam" id="1.10.3430.10:FF:000016">
    <property type="entry name" value="Ammonium transporter"/>
    <property type="match status" value="1"/>
</dbReference>
<evidence type="ECO:0000256" key="5">
    <source>
        <dbReference type="ARBA" id="ARBA00022989"/>
    </source>
</evidence>
<keyword evidence="5 8" id="KW-1133">Transmembrane helix</keyword>
<dbReference type="OrthoDB" id="534912at2759"/>
<comment type="caution">
    <text evidence="11">The sequence shown here is derived from an EMBL/GenBank/DDBJ whole genome shotgun (WGS) entry which is preliminary data.</text>
</comment>
<proteinExistence type="inferred from homology"/>
<feature type="transmembrane region" description="Helical" evidence="8">
    <location>
        <begin position="390"/>
        <end position="411"/>
    </location>
</feature>
<feature type="region of interest" description="Disordered" evidence="9">
    <location>
        <begin position="510"/>
        <end position="553"/>
    </location>
</feature>
<dbReference type="Pfam" id="PF00909">
    <property type="entry name" value="Ammonium_transp"/>
    <property type="match status" value="1"/>
</dbReference>
<keyword evidence="3 8" id="KW-0813">Transport</keyword>
<evidence type="ECO:0000256" key="6">
    <source>
        <dbReference type="ARBA" id="ARBA00023136"/>
    </source>
</evidence>
<dbReference type="EMBL" id="CAICTM010000286">
    <property type="protein sequence ID" value="CAB9506988.1"/>
    <property type="molecule type" value="Genomic_DNA"/>
</dbReference>
<feature type="transmembrane region" description="Helical" evidence="8">
    <location>
        <begin position="440"/>
        <end position="468"/>
    </location>
</feature>
<accession>A0A9N8DPY4</accession>
<dbReference type="InterPro" id="IPR001905">
    <property type="entry name" value="Ammonium_transpt"/>
</dbReference>
<keyword evidence="4 8" id="KW-0812">Transmembrane</keyword>
<reference evidence="11" key="1">
    <citation type="submission" date="2020-06" db="EMBL/GenBank/DDBJ databases">
        <authorList>
            <consortium name="Plant Systems Biology data submission"/>
        </authorList>
    </citation>
    <scope>NUCLEOTIDE SEQUENCE</scope>
    <source>
        <strain evidence="11">D6</strain>
    </source>
</reference>
<gene>
    <name evidence="11" type="ORF">SEMRO_287_G108690.1</name>
</gene>
<comment type="subcellular location">
    <subcellularLocation>
        <location evidence="8">Cell membrane</location>
        <topology evidence="8">Multi-pass membrane protein</topology>
    </subcellularLocation>
    <subcellularLocation>
        <location evidence="1">Membrane</location>
        <topology evidence="1">Multi-pass membrane protein</topology>
    </subcellularLocation>
</comment>